<evidence type="ECO:0000259" key="6">
    <source>
        <dbReference type="PROSITE" id="PS50048"/>
    </source>
</evidence>
<evidence type="ECO:0000256" key="3">
    <source>
        <dbReference type="ARBA" id="ARBA00023125"/>
    </source>
</evidence>
<feature type="domain" description="Zn(2)-C6 fungal-type" evidence="6">
    <location>
        <begin position="33"/>
        <end position="62"/>
    </location>
</feature>
<dbReference type="InterPro" id="IPR050987">
    <property type="entry name" value="AtrR-like"/>
</dbReference>
<reference evidence="7 8" key="1">
    <citation type="submission" date="2024-01" db="EMBL/GenBank/DDBJ databases">
        <title>A draft genome for the cacao thread blight pathogen Marasmiellus scandens.</title>
        <authorList>
            <person name="Baruah I.K."/>
            <person name="Leung J."/>
            <person name="Bukari Y."/>
            <person name="Amoako-Attah I."/>
            <person name="Meinhardt L.W."/>
            <person name="Bailey B.A."/>
            <person name="Cohen S.P."/>
        </authorList>
    </citation>
    <scope>NUCLEOTIDE SEQUENCE [LARGE SCALE GENOMIC DNA]</scope>
    <source>
        <strain evidence="7 8">GH-19</strain>
    </source>
</reference>
<keyword evidence="4" id="KW-0539">Nucleus</keyword>
<evidence type="ECO:0000313" key="7">
    <source>
        <dbReference type="EMBL" id="KAK7442777.1"/>
    </source>
</evidence>
<dbReference type="PROSITE" id="PS00463">
    <property type="entry name" value="ZN2_CY6_FUNGAL_1"/>
    <property type="match status" value="1"/>
</dbReference>
<keyword evidence="2" id="KW-0479">Metal-binding</keyword>
<dbReference type="Gene3D" id="4.10.240.10">
    <property type="entry name" value="Zn(2)-C6 fungal-type DNA-binding domain"/>
    <property type="match status" value="1"/>
</dbReference>
<feature type="compositionally biased region" description="Basic and acidic residues" evidence="5">
    <location>
        <begin position="609"/>
        <end position="620"/>
    </location>
</feature>
<dbReference type="Pfam" id="PF00172">
    <property type="entry name" value="Zn_clus"/>
    <property type="match status" value="1"/>
</dbReference>
<dbReference type="SUPFAM" id="SSF57701">
    <property type="entry name" value="Zn2/Cys6 DNA-binding domain"/>
    <property type="match status" value="1"/>
</dbReference>
<feature type="region of interest" description="Disordered" evidence="5">
    <location>
        <begin position="601"/>
        <end position="620"/>
    </location>
</feature>
<evidence type="ECO:0000256" key="5">
    <source>
        <dbReference type="SAM" id="MobiDB-lite"/>
    </source>
</evidence>
<evidence type="ECO:0000256" key="4">
    <source>
        <dbReference type="ARBA" id="ARBA00023242"/>
    </source>
</evidence>
<name>A0ABR1J0Q0_9AGAR</name>
<dbReference type="PANTHER" id="PTHR46910">
    <property type="entry name" value="TRANSCRIPTION FACTOR PDR1"/>
    <property type="match status" value="1"/>
</dbReference>
<organism evidence="7 8">
    <name type="scientific">Marasmiellus scandens</name>
    <dbReference type="NCBI Taxonomy" id="2682957"/>
    <lineage>
        <taxon>Eukaryota</taxon>
        <taxon>Fungi</taxon>
        <taxon>Dikarya</taxon>
        <taxon>Basidiomycota</taxon>
        <taxon>Agaricomycotina</taxon>
        <taxon>Agaricomycetes</taxon>
        <taxon>Agaricomycetidae</taxon>
        <taxon>Agaricales</taxon>
        <taxon>Marasmiineae</taxon>
        <taxon>Omphalotaceae</taxon>
        <taxon>Marasmiellus</taxon>
    </lineage>
</organism>
<feature type="compositionally biased region" description="Polar residues" evidence="5">
    <location>
        <begin position="235"/>
        <end position="263"/>
    </location>
</feature>
<feature type="region of interest" description="Disordered" evidence="5">
    <location>
        <begin position="723"/>
        <end position="827"/>
    </location>
</feature>
<accession>A0ABR1J0Q0</accession>
<keyword evidence="3" id="KW-0238">DNA-binding</keyword>
<evidence type="ECO:0000256" key="2">
    <source>
        <dbReference type="ARBA" id="ARBA00022723"/>
    </source>
</evidence>
<sequence>MPPVTTSDTASEQPTASTSSSILKERRFKLSRACDRCRRRRIKCDEGHPCQACLSANSACTFEEPGKRTHPHKSKRTATLEDRMHHLETLIQAIPPAVFAAGVGNPALNSLKSLHSDQSTSPINAPFMFPTFPAGVPPPSLHVFPLTNPSNHFAPDIKPEEPQKSPNTAFQSFMGGLYNQNITNPEQLAEETAKMSLSASYLYFDDEGYTRWQGETSGLPLLDLLIERQAPPSEAESTPNPDGVSQNTNSGSQSANNSWFPNRTSKRTDINPQILWRMITSYISPDLMDSLVQCYLSTSYYILPFLHVPTFLSDYGNPLKWGEPGFATFIVAICCLASRHMDDPRVRANPADGISAGTQWFELLGRLRTLPIADRPTLYTIQADLIAAVYAVGLGRLSRAAALLSEAITISIDAGLHRSADTYDLFDPIEDEVRKRTFWCVYIWDKQLSAHFGRPPIIRLRDCDVAEPSPLDDEYISKDGVQTPPPGTECRMNAFLVSLRIMIVLESVLDVPLPRREKEGQSFIAKAARVISGVKGFKELREEEALLDEIQRSLPPYWRHTPETLATDDTIRLTQVERLHCAEHFVRMLIYRHRFSQKVAERMNGGGDEEQKQTQTEGEREAMIAAHASALQIIATHVHIAGKGLMTYYGVHVIHQLTQAGRTLVSILLNCKSEAMQPLISSGLDALRSCVGLLRRFSGRYVCGLRSGDLLEEFCRLTQIPLEPTRQDNPQNNSRPAWIRPVRKKASSQSNRRGSQSESPSHHDHSSPEGFSPSDFFVEPKTSAPVTGAGPSSSGQQYNAGGVSSNTSVSSPPSAGPSNAPENPGSPVLFSGLNGLGGMSPVGMGMDMMREGSGMYLSQVDMASLFGDQGLDVNMFSADFGGGQGGFPKMDEGLVTTP</sequence>
<dbReference type="SMART" id="SM00906">
    <property type="entry name" value="Fungal_trans"/>
    <property type="match status" value="1"/>
</dbReference>
<feature type="region of interest" description="Disordered" evidence="5">
    <location>
        <begin position="1"/>
        <end position="22"/>
    </location>
</feature>
<evidence type="ECO:0000256" key="1">
    <source>
        <dbReference type="ARBA" id="ARBA00004123"/>
    </source>
</evidence>
<dbReference type="Proteomes" id="UP001498398">
    <property type="component" value="Unassembled WGS sequence"/>
</dbReference>
<feature type="region of interest" description="Disordered" evidence="5">
    <location>
        <begin position="231"/>
        <end position="265"/>
    </location>
</feature>
<feature type="compositionally biased region" description="Low complexity" evidence="5">
    <location>
        <begin position="799"/>
        <end position="823"/>
    </location>
</feature>
<dbReference type="EMBL" id="JBANRG010000057">
    <property type="protein sequence ID" value="KAK7442777.1"/>
    <property type="molecule type" value="Genomic_DNA"/>
</dbReference>
<dbReference type="PROSITE" id="PS50048">
    <property type="entry name" value="ZN2_CY6_FUNGAL_2"/>
    <property type="match status" value="1"/>
</dbReference>
<dbReference type="Pfam" id="PF04082">
    <property type="entry name" value="Fungal_trans"/>
    <property type="match status" value="1"/>
</dbReference>
<evidence type="ECO:0000313" key="8">
    <source>
        <dbReference type="Proteomes" id="UP001498398"/>
    </source>
</evidence>
<proteinExistence type="predicted"/>
<protein>
    <recommendedName>
        <fullName evidence="6">Zn(2)-C6 fungal-type domain-containing protein</fullName>
    </recommendedName>
</protein>
<dbReference type="InterPro" id="IPR001138">
    <property type="entry name" value="Zn2Cys6_DnaBD"/>
</dbReference>
<keyword evidence="8" id="KW-1185">Reference proteome</keyword>
<dbReference type="SMART" id="SM00066">
    <property type="entry name" value="GAL4"/>
    <property type="match status" value="1"/>
</dbReference>
<dbReference type="InterPro" id="IPR007219">
    <property type="entry name" value="XnlR_reg_dom"/>
</dbReference>
<dbReference type="PANTHER" id="PTHR46910:SF3">
    <property type="entry name" value="HALOTOLERANCE PROTEIN 9-RELATED"/>
    <property type="match status" value="1"/>
</dbReference>
<dbReference type="CDD" id="cd12148">
    <property type="entry name" value="fungal_TF_MHR"/>
    <property type="match status" value="1"/>
</dbReference>
<dbReference type="InterPro" id="IPR036864">
    <property type="entry name" value="Zn2-C6_fun-type_DNA-bd_sf"/>
</dbReference>
<comment type="subcellular location">
    <subcellularLocation>
        <location evidence="1">Nucleus</location>
    </subcellularLocation>
</comment>
<gene>
    <name evidence="7" type="ORF">VKT23_016022</name>
</gene>
<comment type="caution">
    <text evidence="7">The sequence shown here is derived from an EMBL/GenBank/DDBJ whole genome shotgun (WGS) entry which is preliminary data.</text>
</comment>